<dbReference type="EMBL" id="BAABRN010000044">
    <property type="protein sequence ID" value="GAA5503280.1"/>
    <property type="molecule type" value="Genomic_DNA"/>
</dbReference>
<evidence type="ECO:0000313" key="2">
    <source>
        <dbReference type="Proteomes" id="UP001458946"/>
    </source>
</evidence>
<keyword evidence="2" id="KW-1185">Reference proteome</keyword>
<dbReference type="Proteomes" id="UP001458946">
    <property type="component" value="Unassembled WGS sequence"/>
</dbReference>
<evidence type="ECO:0000313" key="1">
    <source>
        <dbReference type="EMBL" id="GAA5503280.1"/>
    </source>
</evidence>
<gene>
    <name evidence="1" type="ORF">Dxin01_03035</name>
</gene>
<organism evidence="1 2">
    <name type="scientific">Deinococcus xinjiangensis</name>
    <dbReference type="NCBI Taxonomy" id="457454"/>
    <lineage>
        <taxon>Bacteria</taxon>
        <taxon>Thermotogati</taxon>
        <taxon>Deinococcota</taxon>
        <taxon>Deinococci</taxon>
        <taxon>Deinococcales</taxon>
        <taxon>Deinococcaceae</taxon>
        <taxon>Deinococcus</taxon>
    </lineage>
</organism>
<reference evidence="1 2" key="1">
    <citation type="submission" date="2024-02" db="EMBL/GenBank/DDBJ databases">
        <title>Deinococcus xinjiangensis NBRC 107630.</title>
        <authorList>
            <person name="Ichikawa N."/>
            <person name="Katano-Makiyama Y."/>
            <person name="Hidaka K."/>
        </authorList>
    </citation>
    <scope>NUCLEOTIDE SEQUENCE [LARGE SCALE GENOMIC DNA]</scope>
    <source>
        <strain evidence="1 2">NBRC 107630</strain>
    </source>
</reference>
<accession>A0ABP9VDG8</accession>
<protein>
    <submittedName>
        <fullName evidence="1">Uncharacterized protein</fullName>
    </submittedName>
</protein>
<sequence length="221" mass="24405">MHVSTAKAQLRKRLEIDRVATSVQIQRAGLVEAASALKLPVEALTLRTRSRDPGSDQDAFVFGLTPADLHQPHHQLTHLVLLGELRNLIKINGDWSVSWHILSLSGRPRGNKPDAEYLCNHLRTGAAVDIAVEADAGYGWRKVAAKLEQAALDGYGGVIWGTTLHIRPPQLTALAQKLHKAGRLPGLKWVDVRYIDPVNPDPYRLRPRARKGAAKSQLTLR</sequence>
<comment type="caution">
    <text evidence="1">The sequence shown here is derived from an EMBL/GenBank/DDBJ whole genome shotgun (WGS) entry which is preliminary data.</text>
</comment>
<name>A0ABP9VDG8_9DEIO</name>
<proteinExistence type="predicted"/>